<evidence type="ECO:0000259" key="2">
    <source>
        <dbReference type="Pfam" id="PF07051"/>
    </source>
</evidence>
<dbReference type="KEGG" id="spu:592228"/>
<name>A0A7M7PLY9_STRPU</name>
<dbReference type="OMA" id="TYEVMLP"/>
<feature type="region of interest" description="Disordered" evidence="1">
    <location>
        <begin position="218"/>
        <end position="278"/>
    </location>
</feature>
<dbReference type="Proteomes" id="UP000007110">
    <property type="component" value="Unassembled WGS sequence"/>
</dbReference>
<dbReference type="EnsemblMetazoa" id="XM_030998004">
    <property type="protein sequence ID" value="XP_030853864"/>
    <property type="gene ID" value="LOC592228"/>
</dbReference>
<evidence type="ECO:0000313" key="3">
    <source>
        <dbReference type="EnsemblMetazoa" id="XP_030853864"/>
    </source>
</evidence>
<proteinExistence type="predicted"/>
<dbReference type="OrthoDB" id="6513616at2759"/>
<dbReference type="AlphaFoldDB" id="A0A7M7PLY9"/>
<dbReference type="InterPro" id="IPR009764">
    <property type="entry name" value="OCIA_dom"/>
</dbReference>
<dbReference type="Pfam" id="PF07051">
    <property type="entry name" value="OCIA"/>
    <property type="match status" value="1"/>
</dbReference>
<evidence type="ECO:0000313" key="4">
    <source>
        <dbReference type="Proteomes" id="UP000007110"/>
    </source>
</evidence>
<dbReference type="FunCoup" id="A0A7M7PLY9">
    <property type="interactions" value="975"/>
</dbReference>
<dbReference type="GeneID" id="592228"/>
<dbReference type="GO" id="GO:0005768">
    <property type="term" value="C:endosome"/>
    <property type="evidence" value="ECO:0000318"/>
    <property type="project" value="GO_Central"/>
</dbReference>
<dbReference type="InParanoid" id="A0A7M7PLY9"/>
<organism evidence="3 4">
    <name type="scientific">Strongylocentrotus purpuratus</name>
    <name type="common">Purple sea urchin</name>
    <dbReference type="NCBI Taxonomy" id="7668"/>
    <lineage>
        <taxon>Eukaryota</taxon>
        <taxon>Metazoa</taxon>
        <taxon>Echinodermata</taxon>
        <taxon>Eleutherozoa</taxon>
        <taxon>Echinozoa</taxon>
        <taxon>Echinoidea</taxon>
        <taxon>Euechinoidea</taxon>
        <taxon>Echinacea</taxon>
        <taxon>Camarodonta</taxon>
        <taxon>Echinidea</taxon>
        <taxon>Strongylocentrotidae</taxon>
        <taxon>Strongylocentrotus</taxon>
    </lineage>
</organism>
<feature type="domain" description="OCIA" evidence="2">
    <location>
        <begin position="27"/>
        <end position="112"/>
    </location>
</feature>
<dbReference type="InterPro" id="IPR040187">
    <property type="entry name" value="OCAD1/2"/>
</dbReference>
<feature type="compositionally biased region" description="Low complexity" evidence="1">
    <location>
        <begin position="240"/>
        <end position="252"/>
    </location>
</feature>
<accession>A0A7M7PLY9</accession>
<evidence type="ECO:0000256" key="1">
    <source>
        <dbReference type="SAM" id="MobiDB-lite"/>
    </source>
</evidence>
<reference evidence="3" key="2">
    <citation type="submission" date="2021-01" db="UniProtKB">
        <authorList>
            <consortium name="EnsemblMetazoa"/>
        </authorList>
    </citation>
    <scope>IDENTIFICATION</scope>
</reference>
<dbReference type="PANTHER" id="PTHR13336">
    <property type="entry name" value="OVARIAN CARCINOMA IMMUNOREACTIVE ANTIGEN"/>
    <property type="match status" value="1"/>
</dbReference>
<dbReference type="RefSeq" id="XP_030853864.1">
    <property type="nucleotide sequence ID" value="XM_030998004.1"/>
</dbReference>
<sequence>MSKYSDNTPENPSPMDAAIQQQMKGGRYQFTDEEKQALRECRFESFWYRSLPIAAFSGGSTHMLVQRGLLNPSKRFGSFPKVAFASLCGYVIGKMLYVTTCREKFLKLQNSPFAEMMRKGRGGMSPSNFGGMGIPGYGSEPSPVEEEMSVDDAFKPDTPWSGGYDQKLNMDIDTSQVKGIDNTFDSDRTIQGEDDAAASKREFTGTYDELRKHHRAKNAQQYTQVLPGHYQPRSPPAGAPQQDQPRTRPQQPVRDDFSLGARNRNKMQNQYGDSWEKE</sequence>
<keyword evidence="4" id="KW-1185">Reference proteome</keyword>
<protein>
    <recommendedName>
        <fullName evidence="2">OCIA domain-containing protein</fullName>
    </recommendedName>
</protein>
<reference evidence="4" key="1">
    <citation type="submission" date="2015-02" db="EMBL/GenBank/DDBJ databases">
        <title>Genome sequencing for Strongylocentrotus purpuratus.</title>
        <authorList>
            <person name="Murali S."/>
            <person name="Liu Y."/>
            <person name="Vee V."/>
            <person name="English A."/>
            <person name="Wang M."/>
            <person name="Skinner E."/>
            <person name="Han Y."/>
            <person name="Muzny D.M."/>
            <person name="Worley K.C."/>
            <person name="Gibbs R.A."/>
        </authorList>
    </citation>
    <scope>NUCLEOTIDE SEQUENCE</scope>
</reference>
<dbReference type="PANTHER" id="PTHR13336:SF3">
    <property type="entry name" value="OCIA DOMAIN-CONTAINING PROTEIN 1"/>
    <property type="match status" value="1"/>
</dbReference>